<evidence type="ECO:0000256" key="8">
    <source>
        <dbReference type="ARBA" id="ARBA00049244"/>
    </source>
</evidence>
<dbReference type="InterPro" id="IPR027417">
    <property type="entry name" value="P-loop_NTPase"/>
</dbReference>
<dbReference type="Gene3D" id="3.40.50.300">
    <property type="entry name" value="P-loop containing nucleotide triphosphate hydrolases"/>
    <property type="match status" value="1"/>
</dbReference>
<comment type="catalytic activity">
    <reaction evidence="8">
        <text>DNA(n) + a 2'-deoxyribonucleoside 5'-triphosphate = DNA(n+1) + diphosphate</text>
        <dbReference type="Rhea" id="RHEA:22508"/>
        <dbReference type="Rhea" id="RHEA-COMP:17339"/>
        <dbReference type="Rhea" id="RHEA-COMP:17340"/>
        <dbReference type="ChEBI" id="CHEBI:33019"/>
        <dbReference type="ChEBI" id="CHEBI:61560"/>
        <dbReference type="ChEBI" id="CHEBI:173112"/>
        <dbReference type="EC" id="2.7.7.7"/>
    </reaction>
</comment>
<gene>
    <name evidence="10" type="ORF">JM93_03327</name>
</gene>
<dbReference type="InterPro" id="IPR010372">
    <property type="entry name" value="DNA_pol3_delta_N"/>
</dbReference>
<keyword evidence="4" id="KW-0548">Nucleotidyltransferase</keyword>
<evidence type="ECO:0000313" key="10">
    <source>
        <dbReference type="EMBL" id="TWI82812.1"/>
    </source>
</evidence>
<evidence type="ECO:0000313" key="11">
    <source>
        <dbReference type="Proteomes" id="UP000320593"/>
    </source>
</evidence>
<keyword evidence="3" id="KW-0808">Transferase</keyword>
<dbReference type="Pfam" id="PF06144">
    <property type="entry name" value="DNA_pol3_delta"/>
    <property type="match status" value="1"/>
</dbReference>
<evidence type="ECO:0000256" key="3">
    <source>
        <dbReference type="ARBA" id="ARBA00022679"/>
    </source>
</evidence>
<dbReference type="GO" id="GO:0006261">
    <property type="term" value="P:DNA-templated DNA replication"/>
    <property type="evidence" value="ECO:0007669"/>
    <property type="project" value="TreeGrafter"/>
</dbReference>
<keyword evidence="5" id="KW-0235">DNA replication</keyword>
<evidence type="ECO:0000259" key="9">
    <source>
        <dbReference type="Pfam" id="PF06144"/>
    </source>
</evidence>
<evidence type="ECO:0000256" key="4">
    <source>
        <dbReference type="ARBA" id="ARBA00022695"/>
    </source>
</evidence>
<reference evidence="10 11" key="1">
    <citation type="submission" date="2019-07" db="EMBL/GenBank/DDBJ databases">
        <title>Genomic Encyclopedia of Archaeal and Bacterial Type Strains, Phase II (KMG-II): from individual species to whole genera.</title>
        <authorList>
            <person name="Goeker M."/>
        </authorList>
    </citation>
    <scope>NUCLEOTIDE SEQUENCE [LARGE SCALE GENOMIC DNA]</scope>
    <source>
        <strain evidence="10 11">ATCC BAA-252</strain>
    </source>
</reference>
<keyword evidence="11" id="KW-1185">Reference proteome</keyword>
<dbReference type="Proteomes" id="UP000320593">
    <property type="component" value="Unassembled WGS sequence"/>
</dbReference>
<dbReference type="SUPFAM" id="SSF52540">
    <property type="entry name" value="P-loop containing nucleoside triphosphate hydrolases"/>
    <property type="match status" value="1"/>
</dbReference>
<accession>A0A562SNJ1</accession>
<comment type="similarity">
    <text evidence="7">Belongs to the DNA polymerase HolA subunit family.</text>
</comment>
<dbReference type="InterPro" id="IPR008921">
    <property type="entry name" value="DNA_pol3_clamp-load_cplx_C"/>
</dbReference>
<proteinExistence type="inferred from homology"/>
<organism evidence="10 11">
    <name type="scientific">Roseibium hamelinense</name>
    <dbReference type="NCBI Taxonomy" id="150831"/>
    <lineage>
        <taxon>Bacteria</taxon>
        <taxon>Pseudomonadati</taxon>
        <taxon>Pseudomonadota</taxon>
        <taxon>Alphaproteobacteria</taxon>
        <taxon>Hyphomicrobiales</taxon>
        <taxon>Stappiaceae</taxon>
        <taxon>Roseibium</taxon>
    </lineage>
</organism>
<evidence type="ECO:0000256" key="7">
    <source>
        <dbReference type="ARBA" id="ARBA00034754"/>
    </source>
</evidence>
<feature type="domain" description="DNA polymerase III delta N-terminal" evidence="9">
    <location>
        <begin position="24"/>
        <end position="90"/>
    </location>
</feature>
<dbReference type="InterPro" id="IPR005790">
    <property type="entry name" value="DNA_polIII_delta"/>
</dbReference>
<evidence type="ECO:0000256" key="1">
    <source>
        <dbReference type="ARBA" id="ARBA00012417"/>
    </source>
</evidence>
<dbReference type="GO" id="GO:0009360">
    <property type="term" value="C:DNA polymerase III complex"/>
    <property type="evidence" value="ECO:0007669"/>
    <property type="project" value="InterPro"/>
</dbReference>
<sequence>MTLLKAGEIERLISNPPENMGPVLIFGPDTGLVAERAEKLVTNASTGNEDPFSLVKLDASGLVSDPNRLIDEVLTIPLFGGKRVIWVKDASGKNLIPAVEAILKPGNCPATVVIEGGDLKKGTGLRKLFETNKHATAIPCYADNDRGVDILIDQETREANVSISREARTALHALLGADRLASRGELKKLCLYAFKKGRIETGDIEAIIGDASALETSELIDAAATGDVAGLDHGLERLTHAGSKATILANQTLKHFQSLHRMRADVDSGKSVRQVVESQRPPIFFSRRPSIIRQLSVWSSKDTQKAMELLSQATSTSRRNDELSVAIVSDVLLTLSRVAKSRSNRGHA</sequence>
<keyword evidence="6" id="KW-0239">DNA-directed DNA polymerase</keyword>
<protein>
    <recommendedName>
        <fullName evidence="2">DNA polymerase III subunit delta</fullName>
        <ecNumber evidence="1">2.7.7.7</ecNumber>
    </recommendedName>
</protein>
<dbReference type="EMBL" id="VLLF01000008">
    <property type="protein sequence ID" value="TWI82812.1"/>
    <property type="molecule type" value="Genomic_DNA"/>
</dbReference>
<evidence type="ECO:0000256" key="2">
    <source>
        <dbReference type="ARBA" id="ARBA00017703"/>
    </source>
</evidence>
<dbReference type="Gene3D" id="1.10.8.60">
    <property type="match status" value="1"/>
</dbReference>
<dbReference type="PANTHER" id="PTHR34388:SF1">
    <property type="entry name" value="DNA POLYMERASE III SUBUNIT DELTA"/>
    <property type="match status" value="1"/>
</dbReference>
<dbReference type="OrthoDB" id="9804983at2"/>
<dbReference type="AlphaFoldDB" id="A0A562SNJ1"/>
<name>A0A562SNJ1_9HYPH</name>
<dbReference type="RefSeq" id="WP_145345533.1">
    <property type="nucleotide sequence ID" value="NZ_SMLY01000078.1"/>
</dbReference>
<dbReference type="Gene3D" id="1.20.272.10">
    <property type="match status" value="1"/>
</dbReference>
<dbReference type="GO" id="GO:0003677">
    <property type="term" value="F:DNA binding"/>
    <property type="evidence" value="ECO:0007669"/>
    <property type="project" value="InterPro"/>
</dbReference>
<evidence type="ECO:0000256" key="5">
    <source>
        <dbReference type="ARBA" id="ARBA00022705"/>
    </source>
</evidence>
<comment type="caution">
    <text evidence="10">The sequence shown here is derived from an EMBL/GenBank/DDBJ whole genome shotgun (WGS) entry which is preliminary data.</text>
</comment>
<dbReference type="NCBIfam" id="TIGR01128">
    <property type="entry name" value="holA"/>
    <property type="match status" value="1"/>
</dbReference>
<evidence type="ECO:0000256" key="6">
    <source>
        <dbReference type="ARBA" id="ARBA00022932"/>
    </source>
</evidence>
<dbReference type="PANTHER" id="PTHR34388">
    <property type="entry name" value="DNA POLYMERASE III SUBUNIT DELTA"/>
    <property type="match status" value="1"/>
</dbReference>
<dbReference type="GO" id="GO:0003887">
    <property type="term" value="F:DNA-directed DNA polymerase activity"/>
    <property type="evidence" value="ECO:0007669"/>
    <property type="project" value="UniProtKB-KW"/>
</dbReference>
<dbReference type="SUPFAM" id="SSF48019">
    <property type="entry name" value="post-AAA+ oligomerization domain-like"/>
    <property type="match status" value="1"/>
</dbReference>
<dbReference type="EC" id="2.7.7.7" evidence="1"/>